<evidence type="ECO:0000313" key="2">
    <source>
        <dbReference type="EMBL" id="NYE37684.1"/>
    </source>
</evidence>
<dbReference type="RefSeq" id="WP_179620210.1">
    <property type="nucleotide sequence ID" value="NZ_JACCBW010000002.1"/>
</dbReference>
<dbReference type="Proteomes" id="UP000549911">
    <property type="component" value="Unassembled WGS sequence"/>
</dbReference>
<feature type="transmembrane region" description="Helical" evidence="1">
    <location>
        <begin position="46"/>
        <end position="67"/>
    </location>
</feature>
<reference evidence="2 3" key="2">
    <citation type="submission" date="2020-08" db="EMBL/GenBank/DDBJ databases">
        <title>The Agave Microbiome: Exploring the role of microbial communities in plant adaptations to desert environments.</title>
        <authorList>
            <person name="Partida-Martinez L.P."/>
        </authorList>
    </citation>
    <scope>NUCLEOTIDE SEQUENCE [LARGE SCALE GENOMIC DNA]</scope>
    <source>
        <strain evidence="2 3">AT2.17</strain>
    </source>
</reference>
<dbReference type="AlphaFoldDB" id="A0A7Y9H4A8"/>
<keyword evidence="3" id="KW-1185">Reference proteome</keyword>
<proteinExistence type="predicted"/>
<reference evidence="2 3" key="1">
    <citation type="submission" date="2020-07" db="EMBL/GenBank/DDBJ databases">
        <authorList>
            <person name="Partida-Martinez L."/>
            <person name="Huntemann M."/>
            <person name="Clum A."/>
            <person name="Wang J."/>
            <person name="Palaniappan K."/>
            <person name="Ritter S."/>
            <person name="Chen I.-M."/>
            <person name="Stamatis D."/>
            <person name="Reddy T."/>
            <person name="O'Malley R."/>
            <person name="Daum C."/>
            <person name="Shapiro N."/>
            <person name="Ivanova N."/>
            <person name="Kyrpides N."/>
            <person name="Woyke T."/>
        </authorList>
    </citation>
    <scope>NUCLEOTIDE SEQUENCE [LARGE SCALE GENOMIC DNA]</scope>
    <source>
        <strain evidence="2 3">AT2.17</strain>
    </source>
</reference>
<evidence type="ECO:0000256" key="1">
    <source>
        <dbReference type="SAM" id="Phobius"/>
    </source>
</evidence>
<protein>
    <submittedName>
        <fullName evidence="2">Uncharacterized protein</fullName>
    </submittedName>
</protein>
<evidence type="ECO:0000313" key="3">
    <source>
        <dbReference type="Proteomes" id="UP000549911"/>
    </source>
</evidence>
<sequence length="469" mass="50844">MSTDDVMDLEDRLRAALAARAELVRPEDLGPVAPVVPLRPRWRSPWVLLATAAAVLLVLGVVLQGLAPDPRSDDVAPEPGPQVELPQDVGRDWQVRSDSSPAVLDLDGDGVDETVRFRAEETKDFDGRIRLETTLSTTGEDAYGVARLSTTIGTYARDPIDADGDGDQELVLPFDSMGGPGEPSYPMVFDLRDGLLVQAAVSDPELLLMGNTPVDGGRTPYYELVRSQTYWFEDGSLYSGRSVNAFAEGPNMTATRPASMVFDAWRWVLDAEGVLRPQDAGCVAETPRGAIRPCEPGARDALPVLGPEATEFFGPGEEFRWTEGYRYVARLEQQGEPTLVVQGGDGRTLEHPIDVADPRVMTTQPTRIFYDGASVVVRSATDPAVFQVLAQDGDALRELAPVGDVPLTTDASHRTWLTTDGALVTVVAEDDARWRAYFWAMVSSTEMVALPAGEVCFADVTDTSTARDC</sequence>
<name>A0A7Y9H4A8_9ACTN</name>
<keyword evidence="1" id="KW-1133">Transmembrane helix</keyword>
<gene>
    <name evidence="2" type="ORF">F4692_002817</name>
</gene>
<keyword evidence="1" id="KW-0472">Membrane</keyword>
<organism evidence="2 3">
    <name type="scientific">Nocardioides cavernae</name>
    <dbReference type="NCBI Taxonomy" id="1921566"/>
    <lineage>
        <taxon>Bacteria</taxon>
        <taxon>Bacillati</taxon>
        <taxon>Actinomycetota</taxon>
        <taxon>Actinomycetes</taxon>
        <taxon>Propionibacteriales</taxon>
        <taxon>Nocardioidaceae</taxon>
        <taxon>Nocardioides</taxon>
    </lineage>
</organism>
<accession>A0A7Y9H4A8</accession>
<comment type="caution">
    <text evidence="2">The sequence shown here is derived from an EMBL/GenBank/DDBJ whole genome shotgun (WGS) entry which is preliminary data.</text>
</comment>
<keyword evidence="1" id="KW-0812">Transmembrane</keyword>
<dbReference type="EMBL" id="JACCBW010000002">
    <property type="protein sequence ID" value="NYE37684.1"/>
    <property type="molecule type" value="Genomic_DNA"/>
</dbReference>